<dbReference type="InterPro" id="IPR045747">
    <property type="entry name" value="CRISPR-assoc_prot_Cas6_N_sf"/>
</dbReference>
<comment type="caution">
    <text evidence="5">The sequence shown here is derived from an EMBL/GenBank/DDBJ whole genome shotgun (WGS) entry which is preliminary data.</text>
</comment>
<dbReference type="Gene3D" id="3.30.70.1900">
    <property type="match status" value="1"/>
</dbReference>
<proteinExistence type="inferred from homology"/>
<gene>
    <name evidence="5" type="primary">cas6</name>
    <name evidence="5" type="ORF">QM524_00125</name>
</gene>
<dbReference type="PANTHER" id="PTHR36984:SF1">
    <property type="entry name" value="CRISPR-ASSOCIATED ENDORIBONUCLEASE CAS6 1"/>
    <property type="match status" value="1"/>
</dbReference>
<dbReference type="RefSeq" id="WP_283342945.1">
    <property type="nucleotide sequence ID" value="NZ_JASHIF010000001.1"/>
</dbReference>
<accession>A0ABT6Y208</accession>
<dbReference type="Pfam" id="PF21350">
    <property type="entry name" value="Cas6_I-A"/>
    <property type="match status" value="1"/>
</dbReference>
<evidence type="ECO:0000313" key="6">
    <source>
        <dbReference type="Proteomes" id="UP001236507"/>
    </source>
</evidence>
<name>A0ABT6Y208_9BACT</name>
<dbReference type="InterPro" id="IPR010156">
    <property type="entry name" value="CRISPR-assoc_prot_Cas6"/>
</dbReference>
<keyword evidence="3" id="KW-0051">Antiviral defense</keyword>
<dbReference type="CDD" id="cd21140">
    <property type="entry name" value="Cas6_I-like"/>
    <property type="match status" value="1"/>
</dbReference>
<evidence type="ECO:0000313" key="5">
    <source>
        <dbReference type="EMBL" id="MDI9857599.1"/>
    </source>
</evidence>
<dbReference type="Proteomes" id="UP001236507">
    <property type="component" value="Unassembled WGS sequence"/>
</dbReference>
<protein>
    <submittedName>
        <fullName evidence="5">CRISPR-associated endoribonuclease Cas6</fullName>
    </submittedName>
</protein>
<dbReference type="EMBL" id="JASHIF010000001">
    <property type="protein sequence ID" value="MDI9857599.1"/>
    <property type="molecule type" value="Genomic_DNA"/>
</dbReference>
<feature type="domain" description="CRISPR associated protein Cas6 C-terminal" evidence="4">
    <location>
        <begin position="146"/>
        <end position="273"/>
    </location>
</feature>
<dbReference type="Gene3D" id="3.30.70.1890">
    <property type="match status" value="1"/>
</dbReference>
<dbReference type="NCBIfam" id="TIGR01877">
    <property type="entry name" value="cas_cas6"/>
    <property type="match status" value="1"/>
</dbReference>
<organism evidence="5 6">
    <name type="scientific">Flectobacillus roseus</name>
    <dbReference type="NCBI Taxonomy" id="502259"/>
    <lineage>
        <taxon>Bacteria</taxon>
        <taxon>Pseudomonadati</taxon>
        <taxon>Bacteroidota</taxon>
        <taxon>Cytophagia</taxon>
        <taxon>Cytophagales</taxon>
        <taxon>Flectobacillaceae</taxon>
        <taxon>Flectobacillus</taxon>
    </lineage>
</organism>
<evidence type="ECO:0000256" key="2">
    <source>
        <dbReference type="ARBA" id="ARBA00022884"/>
    </source>
</evidence>
<evidence type="ECO:0000256" key="1">
    <source>
        <dbReference type="ARBA" id="ARBA00005937"/>
    </source>
</evidence>
<keyword evidence="2" id="KW-0694">RNA-binding</keyword>
<keyword evidence="6" id="KW-1185">Reference proteome</keyword>
<reference evidence="5 6" key="1">
    <citation type="submission" date="2023-05" db="EMBL/GenBank/DDBJ databases">
        <title>Novel species of genus Flectobacillus isolated from stream in China.</title>
        <authorList>
            <person name="Lu H."/>
        </authorList>
    </citation>
    <scope>NUCLEOTIDE SEQUENCE [LARGE SCALE GENOMIC DNA]</scope>
    <source>
        <strain evidence="5 6">KCTC 42575</strain>
    </source>
</reference>
<dbReference type="PANTHER" id="PTHR36984">
    <property type="entry name" value="CRISPR-ASSOCIATED ENDORIBONUCLEASE CAS6 1"/>
    <property type="match status" value="1"/>
</dbReference>
<dbReference type="Pfam" id="PF01881">
    <property type="entry name" value="Cas_Cas6_C"/>
    <property type="match status" value="1"/>
</dbReference>
<sequence>MRFRLHLKPTEDRQKLLFNYQYPLQAWLYKILYQADQSYASFLHNHGYAVPNSHKSFKHFTFSSLQLGKTKPIKSGDTYIQLSSDSISLVVSFYIDKAAEGFIVGLFQNQEVSLFNRDYRANFIVTNVEALTNPFDAVVGNQVVTMSFRTISPMVVARKEEGLDQYLSPTDERYSVFFAINLVDRYRTIEGNESLQIDSTIAQSLVKFKLISDPTKVKKRGFFVKEGKLKDETKVIGYHNFTFEVTAPAKLLEIGFLGGLGKYCAVGCGSVEVWER</sequence>
<evidence type="ECO:0000259" key="4">
    <source>
        <dbReference type="Pfam" id="PF01881"/>
    </source>
</evidence>
<comment type="similarity">
    <text evidence="1">Belongs to the CRISPR-associated protein Cas6/Cse3/CasE family.</text>
</comment>
<evidence type="ECO:0000256" key="3">
    <source>
        <dbReference type="ARBA" id="ARBA00023118"/>
    </source>
</evidence>
<dbReference type="InterPro" id="IPR049435">
    <property type="entry name" value="Cas_Cas6_C"/>
</dbReference>